<dbReference type="AlphaFoldDB" id="A0A0A8Y8F4"/>
<accession>A0A0A8Y8F4</accession>
<name>A0A0A8Y8F4_ARUDO</name>
<sequence length="27" mass="3295">MKHQMARLTRQFQAVTRVILRAILRAW</sequence>
<evidence type="ECO:0000313" key="1">
    <source>
        <dbReference type="EMBL" id="JAD21515.1"/>
    </source>
</evidence>
<reference evidence="1" key="1">
    <citation type="submission" date="2014-09" db="EMBL/GenBank/DDBJ databases">
        <authorList>
            <person name="Magalhaes I.L.F."/>
            <person name="Oliveira U."/>
            <person name="Santos F.R."/>
            <person name="Vidigal T.H.D.A."/>
            <person name="Brescovit A.D."/>
            <person name="Santos A.J."/>
        </authorList>
    </citation>
    <scope>NUCLEOTIDE SEQUENCE</scope>
    <source>
        <tissue evidence="1">Shoot tissue taken approximately 20 cm above the soil surface</tissue>
    </source>
</reference>
<dbReference type="EMBL" id="GBRH01276380">
    <property type="protein sequence ID" value="JAD21515.1"/>
    <property type="molecule type" value="Transcribed_RNA"/>
</dbReference>
<organism evidence="1">
    <name type="scientific">Arundo donax</name>
    <name type="common">Giant reed</name>
    <name type="synonym">Donax arundinaceus</name>
    <dbReference type="NCBI Taxonomy" id="35708"/>
    <lineage>
        <taxon>Eukaryota</taxon>
        <taxon>Viridiplantae</taxon>
        <taxon>Streptophyta</taxon>
        <taxon>Embryophyta</taxon>
        <taxon>Tracheophyta</taxon>
        <taxon>Spermatophyta</taxon>
        <taxon>Magnoliopsida</taxon>
        <taxon>Liliopsida</taxon>
        <taxon>Poales</taxon>
        <taxon>Poaceae</taxon>
        <taxon>PACMAD clade</taxon>
        <taxon>Arundinoideae</taxon>
        <taxon>Arundineae</taxon>
        <taxon>Arundo</taxon>
    </lineage>
</organism>
<protein>
    <submittedName>
        <fullName evidence="1">Uncharacterized protein</fullName>
    </submittedName>
</protein>
<proteinExistence type="predicted"/>
<reference evidence="1" key="2">
    <citation type="journal article" date="2015" name="Data Brief">
        <title>Shoot transcriptome of the giant reed, Arundo donax.</title>
        <authorList>
            <person name="Barrero R.A."/>
            <person name="Guerrero F.D."/>
            <person name="Moolhuijzen P."/>
            <person name="Goolsby J.A."/>
            <person name="Tidwell J."/>
            <person name="Bellgard S.E."/>
            <person name="Bellgard M.I."/>
        </authorList>
    </citation>
    <scope>NUCLEOTIDE SEQUENCE</scope>
    <source>
        <tissue evidence="1">Shoot tissue taken approximately 20 cm above the soil surface</tissue>
    </source>
</reference>